<gene>
    <name evidence="2" type="ORF">HCEG_08525</name>
</gene>
<protein>
    <submittedName>
        <fullName evidence="2">Predicted protein</fullName>
    </submittedName>
</protein>
<dbReference type="OMA" id="YILMTKS"/>
<dbReference type="Proteomes" id="UP000008142">
    <property type="component" value="Unassembled WGS sequence"/>
</dbReference>
<accession>F0UTT3</accession>
<dbReference type="EMBL" id="DS990643">
    <property type="protein sequence ID" value="EGC49310.1"/>
    <property type="molecule type" value="Genomic_DNA"/>
</dbReference>
<sequence length="133" mass="14476">MQESFLFANGRILGPSTPPAGHSVANAAIQEGQRSQRTHSQDFESRIFLSARAAIPKGACFDIVGLADRLQSRRRPVVYYSEFNGFRVAKLDMLQGASSNVLSLLPPTSEDEATGLAPEQLVDEPVPFRDGTE</sequence>
<reference evidence="3" key="1">
    <citation type="submission" date="2008-07" db="EMBL/GenBank/DDBJ databases">
        <title>Annotation of Ajellomyces capsulatus strain H88.</title>
        <authorList>
            <person name="Champion M."/>
            <person name="Cuomo C."/>
            <person name="Ma L.-J."/>
            <person name="Henn M.R."/>
            <person name="Sil A."/>
            <person name="Goldman B."/>
            <person name="Young S.K."/>
            <person name="Kodira C.D."/>
            <person name="Zeng Q."/>
            <person name="Koehrsen M."/>
            <person name="Alvarado L."/>
            <person name="Berlin A."/>
            <person name="Borenstein D."/>
            <person name="Chen Z."/>
            <person name="Engels R."/>
            <person name="Freedman E."/>
            <person name="Gellesch M."/>
            <person name="Goldberg J."/>
            <person name="Griggs A."/>
            <person name="Gujja S."/>
            <person name="Heiman D."/>
            <person name="Hepburn T."/>
            <person name="Howarth C."/>
            <person name="Jen D."/>
            <person name="Larson L."/>
            <person name="Lewis B."/>
            <person name="Mehta T."/>
            <person name="Park D."/>
            <person name="Pearson M."/>
            <person name="Roberts A."/>
            <person name="Saif S."/>
            <person name="Shea T."/>
            <person name="Shenoy N."/>
            <person name="Sisk P."/>
            <person name="Stolte C."/>
            <person name="Sykes S."/>
            <person name="Walk T."/>
            <person name="White J."/>
            <person name="Yandava C."/>
            <person name="Klein B."/>
            <person name="McEwen J.G."/>
            <person name="Puccia R."/>
            <person name="Goldman G.H."/>
            <person name="Felipe M.S."/>
            <person name="Nino-Vega G."/>
            <person name="San-Blas G."/>
            <person name="Taylor J."/>
            <person name="Mendoza L."/>
            <person name="Galagan J."/>
            <person name="Nusbaum C."/>
            <person name="Birren B."/>
        </authorList>
    </citation>
    <scope>NUCLEOTIDE SEQUENCE [LARGE SCALE GENOMIC DNA]</scope>
    <source>
        <strain evidence="3">H88</strain>
    </source>
</reference>
<evidence type="ECO:0000313" key="3">
    <source>
        <dbReference type="Proteomes" id="UP000008142"/>
    </source>
</evidence>
<evidence type="ECO:0000256" key="1">
    <source>
        <dbReference type="SAM" id="MobiDB-lite"/>
    </source>
</evidence>
<feature type="region of interest" description="Disordered" evidence="1">
    <location>
        <begin position="17"/>
        <end position="41"/>
    </location>
</feature>
<dbReference type="AlphaFoldDB" id="F0UTT3"/>
<dbReference type="HOGENOM" id="CLU_1906130_0_0_1"/>
<name>F0UTT3_AJEC8</name>
<feature type="region of interest" description="Disordered" evidence="1">
    <location>
        <begin position="105"/>
        <end position="133"/>
    </location>
</feature>
<organism evidence="3">
    <name type="scientific">Ajellomyces capsulatus (strain H88)</name>
    <name type="common">Darling's disease fungus</name>
    <name type="synonym">Histoplasma capsulatum</name>
    <dbReference type="NCBI Taxonomy" id="544711"/>
    <lineage>
        <taxon>Eukaryota</taxon>
        <taxon>Fungi</taxon>
        <taxon>Dikarya</taxon>
        <taxon>Ascomycota</taxon>
        <taxon>Pezizomycotina</taxon>
        <taxon>Eurotiomycetes</taxon>
        <taxon>Eurotiomycetidae</taxon>
        <taxon>Onygenales</taxon>
        <taxon>Ajellomycetaceae</taxon>
        <taxon>Histoplasma</taxon>
    </lineage>
</organism>
<evidence type="ECO:0000313" key="2">
    <source>
        <dbReference type="EMBL" id="EGC49310.1"/>
    </source>
</evidence>
<proteinExistence type="predicted"/>